<protein>
    <submittedName>
        <fullName evidence="1">Uncharacterized protein</fullName>
    </submittedName>
</protein>
<dbReference type="EMBL" id="ACYH01000011">
    <property type="protein sequence ID" value="EEV21267.1"/>
    <property type="molecule type" value="Genomic_DNA"/>
</dbReference>
<comment type="caution">
    <text evidence="1">The sequence shown here is derived from an EMBL/GenBank/DDBJ whole genome shotgun (WGS) entry which is preliminary data.</text>
</comment>
<sequence length="77" mass="8661">MLATAKGYYNGSHIVLNTPVQFQQGQEVVITYTVLPADSKQEIVASTVDSLIGIIPNREKELSDYREERLKKYACID</sequence>
<gene>
    <name evidence="1" type="ORF">TREVI0001_0462</name>
</gene>
<dbReference type="OrthoDB" id="2052844at2"/>
<dbReference type="RefSeq" id="WP_006187595.1">
    <property type="nucleotide sequence ID" value="NZ_ACYH01000011.1"/>
</dbReference>
<evidence type="ECO:0000313" key="1">
    <source>
        <dbReference type="EMBL" id="EEV21267.1"/>
    </source>
</evidence>
<reference evidence="1 2" key="1">
    <citation type="submission" date="2009-07" db="EMBL/GenBank/DDBJ databases">
        <authorList>
            <person name="Madupu R."/>
            <person name="Sebastian Y."/>
            <person name="Durkin A.S."/>
            <person name="Torralba M."/>
            <person name="Methe B."/>
            <person name="Sutton G.G."/>
            <person name="Strausberg R.L."/>
            <person name="Nelson K.E."/>
        </authorList>
    </citation>
    <scope>NUCLEOTIDE SEQUENCE [LARGE SCALE GENOMIC DNA]</scope>
    <source>
        <strain evidence="1 2">ATCC 35580</strain>
    </source>
</reference>
<dbReference type="GeneID" id="301461577"/>
<organism evidence="1 2">
    <name type="scientific">Treponema vincentii ATCC 35580</name>
    <dbReference type="NCBI Taxonomy" id="596324"/>
    <lineage>
        <taxon>Bacteria</taxon>
        <taxon>Pseudomonadati</taxon>
        <taxon>Spirochaetota</taxon>
        <taxon>Spirochaetia</taxon>
        <taxon>Spirochaetales</taxon>
        <taxon>Treponemataceae</taxon>
        <taxon>Treponema</taxon>
    </lineage>
</organism>
<proteinExistence type="predicted"/>
<dbReference type="eggNOG" id="ENOG5031CV2">
    <property type="taxonomic scope" value="Bacteria"/>
</dbReference>
<dbReference type="AlphaFoldDB" id="C8PM50"/>
<dbReference type="STRING" id="596324.TREVI0001_0462"/>
<accession>C8PM50</accession>
<evidence type="ECO:0000313" key="2">
    <source>
        <dbReference type="Proteomes" id="UP000004509"/>
    </source>
</evidence>
<name>C8PM50_9SPIR</name>
<dbReference type="Proteomes" id="UP000004509">
    <property type="component" value="Unassembled WGS sequence"/>
</dbReference>